<name>A0A1G9SAA7_ALLAB</name>
<protein>
    <submittedName>
        <fullName evidence="3">Uncharacterized protein</fullName>
    </submittedName>
</protein>
<dbReference type="AlphaFoldDB" id="A0A1G9SAA7"/>
<keyword evidence="2" id="KW-0472">Membrane</keyword>
<proteinExistence type="predicted"/>
<feature type="transmembrane region" description="Helical" evidence="2">
    <location>
        <begin position="92"/>
        <end position="112"/>
    </location>
</feature>
<dbReference type="eggNOG" id="ENOG5030VX1">
    <property type="taxonomic scope" value="Bacteria"/>
</dbReference>
<evidence type="ECO:0000256" key="1">
    <source>
        <dbReference type="SAM" id="MobiDB-lite"/>
    </source>
</evidence>
<organism evidence="3 4">
    <name type="scientific">Allokutzneria albata</name>
    <name type="common">Kibdelosporangium albatum</name>
    <dbReference type="NCBI Taxonomy" id="211114"/>
    <lineage>
        <taxon>Bacteria</taxon>
        <taxon>Bacillati</taxon>
        <taxon>Actinomycetota</taxon>
        <taxon>Actinomycetes</taxon>
        <taxon>Pseudonocardiales</taxon>
        <taxon>Pseudonocardiaceae</taxon>
        <taxon>Allokutzneria</taxon>
    </lineage>
</organism>
<dbReference type="Proteomes" id="UP000183376">
    <property type="component" value="Chromosome I"/>
</dbReference>
<reference evidence="3 4" key="1">
    <citation type="submission" date="2016-10" db="EMBL/GenBank/DDBJ databases">
        <authorList>
            <person name="de Groot N.N."/>
        </authorList>
    </citation>
    <scope>NUCLEOTIDE SEQUENCE [LARGE SCALE GENOMIC DNA]</scope>
    <source>
        <strain evidence="3 4">DSM 44149</strain>
    </source>
</reference>
<evidence type="ECO:0000256" key="2">
    <source>
        <dbReference type="SAM" id="Phobius"/>
    </source>
</evidence>
<keyword evidence="2" id="KW-1133">Transmembrane helix</keyword>
<feature type="transmembrane region" description="Helical" evidence="2">
    <location>
        <begin position="7"/>
        <end position="29"/>
    </location>
</feature>
<feature type="transmembrane region" description="Helical" evidence="2">
    <location>
        <begin position="35"/>
        <end position="54"/>
    </location>
</feature>
<evidence type="ECO:0000313" key="3">
    <source>
        <dbReference type="EMBL" id="SDM32418.1"/>
    </source>
</evidence>
<dbReference type="STRING" id="211114.SAMN04489726_1012"/>
<keyword evidence="4" id="KW-1185">Reference proteome</keyword>
<feature type="region of interest" description="Disordered" evidence="1">
    <location>
        <begin position="116"/>
        <end position="146"/>
    </location>
</feature>
<dbReference type="RefSeq" id="WP_052407884.1">
    <property type="nucleotide sequence ID" value="NZ_JOEF01000024.1"/>
</dbReference>
<sequence>MRIPPPALPGAFAFPAGVAAGVTATALLMSSGTPGQPVLSLIVMVAVVDTIAMVSTARATVATGAVCWALHAGFVLGHHGELAFTTRSGTDALVLALCALTALAFSATLRGVRAPLHERSPNPRTPAIPAQRHSSPDAYTHARPVL</sequence>
<gene>
    <name evidence="3" type="ORF">SAMN04489726_1012</name>
</gene>
<keyword evidence="2" id="KW-0812">Transmembrane</keyword>
<accession>A0A1G9SAA7</accession>
<evidence type="ECO:0000313" key="4">
    <source>
        <dbReference type="Proteomes" id="UP000183376"/>
    </source>
</evidence>
<dbReference type="EMBL" id="LT629701">
    <property type="protein sequence ID" value="SDM32418.1"/>
    <property type="molecule type" value="Genomic_DNA"/>
</dbReference>